<keyword evidence="4" id="KW-1185">Reference proteome</keyword>
<evidence type="ECO:0000313" key="3">
    <source>
        <dbReference type="EMBL" id="GEP94563.1"/>
    </source>
</evidence>
<comment type="similarity">
    <text evidence="1">Belongs to the YciI family.</text>
</comment>
<organism evidence="3 4">
    <name type="scientific">Chitinophaga cymbidii</name>
    <dbReference type="NCBI Taxonomy" id="1096750"/>
    <lineage>
        <taxon>Bacteria</taxon>
        <taxon>Pseudomonadati</taxon>
        <taxon>Bacteroidota</taxon>
        <taxon>Chitinophagia</taxon>
        <taxon>Chitinophagales</taxon>
        <taxon>Chitinophagaceae</taxon>
        <taxon>Chitinophaga</taxon>
    </lineage>
</organism>
<name>A0A512RFS5_9BACT</name>
<dbReference type="EMBL" id="BKAU01000001">
    <property type="protein sequence ID" value="GEP94563.1"/>
    <property type="molecule type" value="Genomic_DNA"/>
</dbReference>
<gene>
    <name evidence="3" type="ORF">CCY01nite_08230</name>
</gene>
<dbReference type="OrthoDB" id="7782105at2"/>
<dbReference type="Proteomes" id="UP000321436">
    <property type="component" value="Unassembled WGS sequence"/>
</dbReference>
<dbReference type="RefSeq" id="WP_146858080.1">
    <property type="nucleotide sequence ID" value="NZ_BKAU01000001.1"/>
</dbReference>
<accession>A0A512RFS5</accession>
<dbReference type="SUPFAM" id="SSF54909">
    <property type="entry name" value="Dimeric alpha+beta barrel"/>
    <property type="match status" value="1"/>
</dbReference>
<proteinExistence type="inferred from homology"/>
<dbReference type="InterPro" id="IPR011008">
    <property type="entry name" value="Dimeric_a/b-barrel"/>
</dbReference>
<protein>
    <recommendedName>
        <fullName evidence="2">YCII-related domain-containing protein</fullName>
    </recommendedName>
</protein>
<dbReference type="Gene3D" id="3.30.70.1060">
    <property type="entry name" value="Dimeric alpha+beta barrel"/>
    <property type="match status" value="1"/>
</dbReference>
<dbReference type="Pfam" id="PF03795">
    <property type="entry name" value="YCII"/>
    <property type="match status" value="1"/>
</dbReference>
<dbReference type="InterPro" id="IPR005545">
    <property type="entry name" value="YCII"/>
</dbReference>
<evidence type="ECO:0000259" key="2">
    <source>
        <dbReference type="Pfam" id="PF03795"/>
    </source>
</evidence>
<dbReference type="PANTHER" id="PTHR35174">
    <property type="entry name" value="BLL7171 PROTEIN-RELATED"/>
    <property type="match status" value="1"/>
</dbReference>
<evidence type="ECO:0000256" key="1">
    <source>
        <dbReference type="ARBA" id="ARBA00007689"/>
    </source>
</evidence>
<dbReference type="AlphaFoldDB" id="A0A512RFS5"/>
<evidence type="ECO:0000313" key="4">
    <source>
        <dbReference type="Proteomes" id="UP000321436"/>
    </source>
</evidence>
<feature type="domain" description="YCII-related" evidence="2">
    <location>
        <begin position="21"/>
        <end position="108"/>
    </location>
</feature>
<comment type="caution">
    <text evidence="3">The sequence shown here is derived from an EMBL/GenBank/DDBJ whole genome shotgun (WGS) entry which is preliminary data.</text>
</comment>
<reference evidence="3 4" key="1">
    <citation type="submission" date="2019-07" db="EMBL/GenBank/DDBJ databases">
        <title>Whole genome shotgun sequence of Chitinophaga cymbidii NBRC 109752.</title>
        <authorList>
            <person name="Hosoyama A."/>
            <person name="Uohara A."/>
            <person name="Ohji S."/>
            <person name="Ichikawa N."/>
        </authorList>
    </citation>
    <scope>NUCLEOTIDE SEQUENCE [LARGE SCALE GENOMIC DNA]</scope>
    <source>
        <strain evidence="3 4">NBRC 109752</strain>
    </source>
</reference>
<sequence length="114" mass="12485">MKEFLLIFRLSSVPTSSPSPEQMQERMNWLASVAAQNKLADKGNRLAYANAKTVKPGDIVTDGPFTEIKEFITGYMVVKTATIEEAVELAKANPILKMGGSVEVRTILTPDEKA</sequence>